<protein>
    <submittedName>
        <fullName evidence="2">Uncharacterized protein</fullName>
    </submittedName>
</protein>
<keyword evidence="1" id="KW-1133">Transmembrane helix</keyword>
<reference evidence="2" key="1">
    <citation type="submission" date="2018-06" db="EMBL/GenBank/DDBJ databases">
        <authorList>
            <person name="Zhirakovskaya E."/>
        </authorList>
    </citation>
    <scope>NUCLEOTIDE SEQUENCE</scope>
</reference>
<evidence type="ECO:0000313" key="2">
    <source>
        <dbReference type="EMBL" id="VAW17107.1"/>
    </source>
</evidence>
<evidence type="ECO:0000256" key="1">
    <source>
        <dbReference type="SAM" id="Phobius"/>
    </source>
</evidence>
<sequence length="69" mass="7711">MKLDQIILVLVIIVALTWIISVAAGMIAMMPWGLLGLIPLAIVIAIIGRVIYERLNNAEDDYYEKNVDK</sequence>
<feature type="transmembrane region" description="Helical" evidence="1">
    <location>
        <begin position="7"/>
        <end position="28"/>
    </location>
</feature>
<feature type="transmembrane region" description="Helical" evidence="1">
    <location>
        <begin position="34"/>
        <end position="52"/>
    </location>
</feature>
<proteinExistence type="predicted"/>
<gene>
    <name evidence="2" type="ORF">MNBD_ALPHA12-189</name>
</gene>
<dbReference type="EMBL" id="UOEO01000064">
    <property type="protein sequence ID" value="VAW17107.1"/>
    <property type="molecule type" value="Genomic_DNA"/>
</dbReference>
<accession>A0A3B0TUL2</accession>
<name>A0A3B0TUL2_9ZZZZ</name>
<dbReference type="AlphaFoldDB" id="A0A3B0TUL2"/>
<organism evidence="2">
    <name type="scientific">hydrothermal vent metagenome</name>
    <dbReference type="NCBI Taxonomy" id="652676"/>
    <lineage>
        <taxon>unclassified sequences</taxon>
        <taxon>metagenomes</taxon>
        <taxon>ecological metagenomes</taxon>
    </lineage>
</organism>
<keyword evidence="1" id="KW-0472">Membrane</keyword>
<keyword evidence="1" id="KW-0812">Transmembrane</keyword>